<feature type="region of interest" description="Disordered" evidence="1">
    <location>
        <begin position="374"/>
        <end position="418"/>
    </location>
</feature>
<keyword evidence="3" id="KW-1185">Reference proteome</keyword>
<dbReference type="GeneID" id="30172723"/>
<dbReference type="EMBL" id="CP144523">
    <property type="protein sequence ID" value="WWC70123.1"/>
    <property type="molecule type" value="Genomic_DNA"/>
</dbReference>
<feature type="compositionally biased region" description="Polar residues" evidence="1">
    <location>
        <begin position="378"/>
        <end position="389"/>
    </location>
</feature>
<feature type="region of interest" description="Disordered" evidence="1">
    <location>
        <begin position="237"/>
        <end position="256"/>
    </location>
</feature>
<dbReference type="AlphaFoldDB" id="A0AAJ8L5T4"/>
<proteinExistence type="predicted"/>
<evidence type="ECO:0000256" key="1">
    <source>
        <dbReference type="SAM" id="MobiDB-lite"/>
    </source>
</evidence>
<dbReference type="Proteomes" id="UP000094020">
    <property type="component" value="Chromosome 5"/>
</dbReference>
<protein>
    <submittedName>
        <fullName evidence="2">Uncharacterized protein</fullName>
    </submittedName>
</protein>
<organism evidence="2 3">
    <name type="scientific">Kwoniella pini CBS 10737</name>
    <dbReference type="NCBI Taxonomy" id="1296096"/>
    <lineage>
        <taxon>Eukaryota</taxon>
        <taxon>Fungi</taxon>
        <taxon>Dikarya</taxon>
        <taxon>Basidiomycota</taxon>
        <taxon>Agaricomycotina</taxon>
        <taxon>Tremellomycetes</taxon>
        <taxon>Tremellales</taxon>
        <taxon>Cryptococcaceae</taxon>
        <taxon>Kwoniella</taxon>
    </lineage>
</organism>
<feature type="compositionally biased region" description="Basic and acidic residues" evidence="1">
    <location>
        <begin position="515"/>
        <end position="535"/>
    </location>
</feature>
<reference evidence="2" key="2">
    <citation type="submission" date="2024-02" db="EMBL/GenBank/DDBJ databases">
        <title>Comparative genomics of Cryptococcus and Kwoniella reveals pathogenesis evolution and contrasting modes of karyotype evolution via chromosome fusion or intercentromeric recombination.</title>
        <authorList>
            <person name="Coelho M.A."/>
            <person name="David-Palma M."/>
            <person name="Shea T."/>
            <person name="Bowers K."/>
            <person name="McGinley-Smith S."/>
            <person name="Mohammad A.W."/>
            <person name="Gnirke A."/>
            <person name="Yurkov A.M."/>
            <person name="Nowrousian M."/>
            <person name="Sun S."/>
            <person name="Cuomo C.A."/>
            <person name="Heitman J."/>
        </authorList>
    </citation>
    <scope>NUCLEOTIDE SEQUENCE</scope>
    <source>
        <strain evidence="2">CBS 10737</strain>
    </source>
</reference>
<accession>A0AAJ8L5T4</accession>
<feature type="compositionally biased region" description="Basic and acidic residues" evidence="1">
    <location>
        <begin position="99"/>
        <end position="109"/>
    </location>
</feature>
<gene>
    <name evidence="2" type="ORF">I206_104070</name>
</gene>
<evidence type="ECO:0000313" key="3">
    <source>
        <dbReference type="Proteomes" id="UP000094020"/>
    </source>
</evidence>
<feature type="region of interest" description="Disordered" evidence="1">
    <location>
        <begin position="484"/>
        <end position="535"/>
    </location>
</feature>
<dbReference type="RefSeq" id="XP_070058979.1">
    <property type="nucleotide sequence ID" value="XM_070202878.1"/>
</dbReference>
<dbReference type="KEGG" id="kpin:30172723"/>
<evidence type="ECO:0000313" key="2">
    <source>
        <dbReference type="EMBL" id="WWC70123.1"/>
    </source>
</evidence>
<feature type="region of interest" description="Disordered" evidence="1">
    <location>
        <begin position="92"/>
        <end position="116"/>
    </location>
</feature>
<reference evidence="2" key="1">
    <citation type="submission" date="2013-07" db="EMBL/GenBank/DDBJ databases">
        <authorList>
            <consortium name="The Broad Institute Genome Sequencing Platform"/>
            <person name="Cuomo C."/>
            <person name="Litvintseva A."/>
            <person name="Chen Y."/>
            <person name="Heitman J."/>
            <person name="Sun S."/>
            <person name="Springer D."/>
            <person name="Dromer F."/>
            <person name="Young S.K."/>
            <person name="Zeng Q."/>
            <person name="Gargeya S."/>
            <person name="Fitzgerald M."/>
            <person name="Abouelleil A."/>
            <person name="Alvarado L."/>
            <person name="Berlin A.M."/>
            <person name="Chapman S.B."/>
            <person name="Dewar J."/>
            <person name="Goldberg J."/>
            <person name="Griggs A."/>
            <person name="Gujja S."/>
            <person name="Hansen M."/>
            <person name="Howarth C."/>
            <person name="Imamovic A."/>
            <person name="Larimer J."/>
            <person name="McCowan C."/>
            <person name="Murphy C."/>
            <person name="Pearson M."/>
            <person name="Priest M."/>
            <person name="Roberts A."/>
            <person name="Saif S."/>
            <person name="Shea T."/>
            <person name="Sykes S."/>
            <person name="Wortman J."/>
            <person name="Nusbaum C."/>
            <person name="Birren B."/>
        </authorList>
    </citation>
    <scope>NUCLEOTIDE SEQUENCE</scope>
    <source>
        <strain evidence="2">CBS 10737</strain>
    </source>
</reference>
<sequence length="535" mass="59341">MPKRKCAPCDSLPRPTLQLGSLDAALDLLACDTFTRLDGLTAKFESCANVKLEEGVVKARWEEAVKRYWVIRSMNELCCTAKKAAIKDVDGENMDEDCDSRADNEKQDVNGRPMPNRHHIGAVATHQLNAEEEREWRRWTPKSGDVVLVETADDGIWPGKIIDKRTFFQGRTVPRGNHFFPVRIYHEEKPPIITVKARLIPLSIRPNPPLLASPPLLGAYYHAASPITFDMRASSRESQAAHNRTHPGVGDESDRAQIKADKDAWNKSVNWVMNERRVEKLRALSEEREKQLRLVIKSDPFEGKGEGYDKPCNGEVGEEMVNLSGPKKRRTFVAETVDNDNSSSIQSSIFGPVNLHCAGPSTPQRTASPSLASYIRPNLSTPQRPNSPRRSGRDKRRNGIFVGMGESSPRGRGGTYTPPRILPSGDETAFRSSGSPVPTLQRFDFVSPLGPVKKGKLTNGLNGYSHANGDTDSSPMMLGSIGRSGSLEVVKEEEEEDNWTLVQKKGRRRAGSEPAAEKKEMKSCGSSREDESMEL</sequence>
<name>A0AAJ8L5T4_9TREE</name>